<dbReference type="AlphaFoldDB" id="A0AAV5V2G2"/>
<sequence length="103" mass="11780">GDLYRQTNGEQVRFEQALARDEKAIIKWLTKRMDDKKYTGDKPDIFKNNLEEQSSEDGKEAVFDPKTASQTGLAAEDSFFTALLRSPKVVPRIRTCQLTPEEQ</sequence>
<protein>
    <submittedName>
        <fullName evidence="2">Uncharacterized protein</fullName>
    </submittedName>
</protein>
<feature type="region of interest" description="Disordered" evidence="1">
    <location>
        <begin position="36"/>
        <end position="69"/>
    </location>
</feature>
<dbReference type="EMBL" id="BTSY01000002">
    <property type="protein sequence ID" value="GMT13233.1"/>
    <property type="molecule type" value="Genomic_DNA"/>
</dbReference>
<evidence type="ECO:0000256" key="1">
    <source>
        <dbReference type="SAM" id="MobiDB-lite"/>
    </source>
</evidence>
<feature type="non-terminal residue" evidence="2">
    <location>
        <position position="103"/>
    </location>
</feature>
<accession>A0AAV5V2G2</accession>
<reference evidence="2" key="1">
    <citation type="submission" date="2023-10" db="EMBL/GenBank/DDBJ databases">
        <title>Genome assembly of Pristionchus species.</title>
        <authorList>
            <person name="Yoshida K."/>
            <person name="Sommer R.J."/>
        </authorList>
    </citation>
    <scope>NUCLEOTIDE SEQUENCE</scope>
    <source>
        <strain evidence="2">RS5133</strain>
    </source>
</reference>
<gene>
    <name evidence="2" type="ORF">PFISCL1PPCAC_4530</name>
</gene>
<proteinExistence type="predicted"/>
<comment type="caution">
    <text evidence="2">The sequence shown here is derived from an EMBL/GenBank/DDBJ whole genome shotgun (WGS) entry which is preliminary data.</text>
</comment>
<dbReference type="Proteomes" id="UP001432322">
    <property type="component" value="Unassembled WGS sequence"/>
</dbReference>
<evidence type="ECO:0000313" key="2">
    <source>
        <dbReference type="EMBL" id="GMT13233.1"/>
    </source>
</evidence>
<organism evidence="2 3">
    <name type="scientific">Pristionchus fissidentatus</name>
    <dbReference type="NCBI Taxonomy" id="1538716"/>
    <lineage>
        <taxon>Eukaryota</taxon>
        <taxon>Metazoa</taxon>
        <taxon>Ecdysozoa</taxon>
        <taxon>Nematoda</taxon>
        <taxon>Chromadorea</taxon>
        <taxon>Rhabditida</taxon>
        <taxon>Rhabditina</taxon>
        <taxon>Diplogasteromorpha</taxon>
        <taxon>Diplogasteroidea</taxon>
        <taxon>Neodiplogasteridae</taxon>
        <taxon>Pristionchus</taxon>
    </lineage>
</organism>
<keyword evidence="3" id="KW-1185">Reference proteome</keyword>
<name>A0AAV5V2G2_9BILA</name>
<evidence type="ECO:0000313" key="3">
    <source>
        <dbReference type="Proteomes" id="UP001432322"/>
    </source>
</evidence>
<feature type="compositionally biased region" description="Basic and acidic residues" evidence="1">
    <location>
        <begin position="36"/>
        <end position="45"/>
    </location>
</feature>
<feature type="non-terminal residue" evidence="2">
    <location>
        <position position="1"/>
    </location>
</feature>